<dbReference type="InterPro" id="IPR036388">
    <property type="entry name" value="WH-like_DNA-bd_sf"/>
</dbReference>
<evidence type="ECO:0000259" key="4">
    <source>
        <dbReference type="PROSITE" id="PS50956"/>
    </source>
</evidence>
<organism evidence="5 6">
    <name type="scientific">Thermococcus kodakarensis (strain ATCC BAA-918 / JCM 12380 / KOD1)</name>
    <name type="common">Pyrococcus kodakaraensis (strain KOD1)</name>
    <dbReference type="NCBI Taxonomy" id="69014"/>
    <lineage>
        <taxon>Archaea</taxon>
        <taxon>Methanobacteriati</taxon>
        <taxon>Methanobacteriota</taxon>
        <taxon>Thermococci</taxon>
        <taxon>Thermococcales</taxon>
        <taxon>Thermococcaceae</taxon>
        <taxon>Thermococcus</taxon>
    </lineage>
</organism>
<dbReference type="KEGG" id="tko:TK1259"/>
<proteinExistence type="predicted"/>
<keyword evidence="2" id="KW-0238">DNA-binding</keyword>
<accession>Q5JGL9</accession>
<dbReference type="InterPro" id="IPR036390">
    <property type="entry name" value="WH_DNA-bd_sf"/>
</dbReference>
<name>Q5JGL9_THEKO</name>
<dbReference type="InterPro" id="IPR012318">
    <property type="entry name" value="HTH_CRP"/>
</dbReference>
<gene>
    <name evidence="5" type="ordered locus">TK1259</name>
</gene>
<dbReference type="CDD" id="cd00090">
    <property type="entry name" value="HTH_ARSR"/>
    <property type="match status" value="1"/>
</dbReference>
<reference evidence="5 6" key="1">
    <citation type="journal article" date="2005" name="Genome Res.">
        <title>Complete genome sequence of the hyperthermophilic archaeon Thermococcus kodakaraensis KOD1 and comparison with Pyrococcus genomes.</title>
        <authorList>
            <person name="Fukui T."/>
            <person name="Atomi H."/>
            <person name="Kanai T."/>
            <person name="Matsumi R."/>
            <person name="Fujiwara S."/>
            <person name="Imanaka T."/>
        </authorList>
    </citation>
    <scope>NUCLEOTIDE SEQUENCE [LARGE SCALE GENOMIC DNA]</scope>
    <source>
        <strain evidence="6">ATCC BAA-918 / JCM 12380 / KOD1</strain>
    </source>
</reference>
<dbReference type="InterPro" id="IPR011008">
    <property type="entry name" value="Dimeric_a/b-barrel"/>
</dbReference>
<dbReference type="GO" id="GO:0006355">
    <property type="term" value="P:regulation of DNA-templated transcription"/>
    <property type="evidence" value="ECO:0000318"/>
    <property type="project" value="GO_Central"/>
</dbReference>
<dbReference type="InterPro" id="IPR019888">
    <property type="entry name" value="Tscrpt_reg_AsnC-like"/>
</dbReference>
<dbReference type="PRINTS" id="PR00034">
    <property type="entry name" value="HTHCRP"/>
</dbReference>
<evidence type="ECO:0000313" key="6">
    <source>
        <dbReference type="Proteomes" id="UP000000536"/>
    </source>
</evidence>
<dbReference type="SMART" id="SM00344">
    <property type="entry name" value="HTH_ASNC"/>
    <property type="match status" value="1"/>
</dbReference>
<keyword evidence="1" id="KW-0805">Transcription regulation</keyword>
<dbReference type="Gene3D" id="3.30.70.920">
    <property type="match status" value="1"/>
</dbReference>
<dbReference type="EMBL" id="AP006878">
    <property type="protein sequence ID" value="BAD85448.1"/>
    <property type="molecule type" value="Genomic_DNA"/>
</dbReference>
<dbReference type="Proteomes" id="UP000000536">
    <property type="component" value="Chromosome"/>
</dbReference>
<keyword evidence="6" id="KW-1185">Reference proteome</keyword>
<sequence length="150" mass="17039">MMADKINPVDLRILKLLSKNARLTYKELAELLGTTRQRISRRMNRLEQSGVILKYTVIPDYDALGYVHVVLGITLKPGANVKDAIEALKEDEHVKVIQRALGSHNLVIHVIGPKDMRELERIISEISKKVPAIDHMDVTFITETIKFETL</sequence>
<protein>
    <submittedName>
        <fullName evidence="5">Predicted transcription regulator, Lrp/AsnC family</fullName>
    </submittedName>
</protein>
<dbReference type="AlphaFoldDB" id="Q5JGL9"/>
<dbReference type="SUPFAM" id="SSF54909">
    <property type="entry name" value="Dimeric alpha+beta barrel"/>
    <property type="match status" value="1"/>
</dbReference>
<dbReference type="PhylomeDB" id="Q5JGL9"/>
<dbReference type="PANTHER" id="PTHR30154">
    <property type="entry name" value="LEUCINE-RESPONSIVE REGULATORY PROTEIN"/>
    <property type="match status" value="1"/>
</dbReference>
<evidence type="ECO:0000256" key="2">
    <source>
        <dbReference type="ARBA" id="ARBA00023125"/>
    </source>
</evidence>
<evidence type="ECO:0000313" key="5">
    <source>
        <dbReference type="EMBL" id="BAD85448.1"/>
    </source>
</evidence>
<dbReference type="eggNOG" id="arCOG01581">
    <property type="taxonomic scope" value="Archaea"/>
</dbReference>
<feature type="domain" description="HTH asnC-type" evidence="4">
    <location>
        <begin position="9"/>
        <end position="67"/>
    </location>
</feature>
<dbReference type="InterPro" id="IPR011991">
    <property type="entry name" value="ArsR-like_HTH"/>
</dbReference>
<dbReference type="GO" id="GO:0043565">
    <property type="term" value="F:sequence-specific DNA binding"/>
    <property type="evidence" value="ECO:0007669"/>
    <property type="project" value="InterPro"/>
</dbReference>
<dbReference type="HOGENOM" id="CLU_091233_5_4_2"/>
<dbReference type="PANTHER" id="PTHR30154:SF34">
    <property type="entry name" value="TRANSCRIPTIONAL REGULATOR AZLB"/>
    <property type="match status" value="1"/>
</dbReference>
<dbReference type="GO" id="GO:0003700">
    <property type="term" value="F:DNA-binding transcription factor activity"/>
    <property type="evidence" value="ECO:0000318"/>
    <property type="project" value="GO_Central"/>
</dbReference>
<evidence type="ECO:0000256" key="3">
    <source>
        <dbReference type="ARBA" id="ARBA00023163"/>
    </source>
</evidence>
<dbReference type="PATRIC" id="fig|69014.16.peg.1232"/>
<dbReference type="PROSITE" id="PS50956">
    <property type="entry name" value="HTH_ASNC_2"/>
    <property type="match status" value="1"/>
</dbReference>
<evidence type="ECO:0000256" key="1">
    <source>
        <dbReference type="ARBA" id="ARBA00023015"/>
    </source>
</evidence>
<dbReference type="Pfam" id="PF13412">
    <property type="entry name" value="HTH_24"/>
    <property type="match status" value="1"/>
</dbReference>
<dbReference type="SUPFAM" id="SSF46785">
    <property type="entry name" value="Winged helix' DNA-binding domain"/>
    <property type="match status" value="1"/>
</dbReference>
<keyword evidence="3" id="KW-0804">Transcription</keyword>
<dbReference type="InterPro" id="IPR000485">
    <property type="entry name" value="AsnC-type_HTH_dom"/>
</dbReference>
<dbReference type="InParanoid" id="Q5JGL9"/>
<dbReference type="STRING" id="69014.TK1259"/>
<dbReference type="Gene3D" id="1.10.10.10">
    <property type="entry name" value="Winged helix-like DNA-binding domain superfamily/Winged helix DNA-binding domain"/>
    <property type="match status" value="1"/>
</dbReference>
<dbReference type="PRINTS" id="PR00033">
    <property type="entry name" value="HTHASNC"/>
</dbReference>
<dbReference type="EnsemblBacteria" id="BAD85448">
    <property type="protein sequence ID" value="BAD85448"/>
    <property type="gene ID" value="TK1259"/>
</dbReference>